<dbReference type="Proteomes" id="UP000269721">
    <property type="component" value="Unassembled WGS sequence"/>
</dbReference>
<dbReference type="Gene3D" id="3.40.50.720">
    <property type="entry name" value="NAD(P)-binding Rossmann-like Domain"/>
    <property type="match status" value="1"/>
</dbReference>
<dbReference type="PANTHER" id="PTHR43180:SF66">
    <property type="entry name" value="SHORT-CHAIN DEHYDROGENASE_REDUCTASE FAMILY PROTEIN"/>
    <property type="match status" value="1"/>
</dbReference>
<comment type="similarity">
    <text evidence="1">Belongs to the short-chain dehydrogenases/reductases (SDR) family.</text>
</comment>
<name>A0A4P9WKV1_9FUNG</name>
<dbReference type="PRINTS" id="PR00081">
    <property type="entry name" value="GDHRDH"/>
</dbReference>
<organism evidence="3 4">
    <name type="scientific">Blyttiomyces helicus</name>
    <dbReference type="NCBI Taxonomy" id="388810"/>
    <lineage>
        <taxon>Eukaryota</taxon>
        <taxon>Fungi</taxon>
        <taxon>Fungi incertae sedis</taxon>
        <taxon>Chytridiomycota</taxon>
        <taxon>Chytridiomycota incertae sedis</taxon>
        <taxon>Chytridiomycetes</taxon>
        <taxon>Chytridiomycetes incertae sedis</taxon>
        <taxon>Blyttiomyces</taxon>
    </lineage>
</organism>
<evidence type="ECO:0000313" key="3">
    <source>
        <dbReference type="EMBL" id="RKO91810.1"/>
    </source>
</evidence>
<dbReference type="InterPro" id="IPR002347">
    <property type="entry name" value="SDR_fam"/>
</dbReference>
<evidence type="ECO:0008006" key="5">
    <source>
        <dbReference type="Google" id="ProtNLM"/>
    </source>
</evidence>
<sequence>MPGRLNGKVAIITGAGSGIGLEASILFAKEGAKIVAADVNETTGKATVARIEAELGYTGTGAPPAIFVKVDVSKEKEIKHAVEVAEKEFGKLNVIFNNAGIMHPADDNAETTEERVWDLTMTINVKGVWWGCKHAIPAFRRAGGGSIINTASFVALRGAATPQLACK</sequence>
<keyword evidence="2" id="KW-0560">Oxidoreductase</keyword>
<proteinExistence type="inferred from homology"/>
<dbReference type="GO" id="GO:0016491">
    <property type="term" value="F:oxidoreductase activity"/>
    <property type="evidence" value="ECO:0007669"/>
    <property type="project" value="UniProtKB-KW"/>
</dbReference>
<dbReference type="SUPFAM" id="SSF51735">
    <property type="entry name" value="NAD(P)-binding Rossmann-fold domains"/>
    <property type="match status" value="1"/>
</dbReference>
<keyword evidence="4" id="KW-1185">Reference proteome</keyword>
<dbReference type="PANTHER" id="PTHR43180">
    <property type="entry name" value="3-OXOACYL-(ACYL-CARRIER-PROTEIN) REDUCTASE (AFU_ORTHOLOGUE AFUA_6G11210)"/>
    <property type="match status" value="1"/>
</dbReference>
<dbReference type="AlphaFoldDB" id="A0A4P9WKV1"/>
<accession>A0A4P9WKV1</accession>
<evidence type="ECO:0000313" key="4">
    <source>
        <dbReference type="Proteomes" id="UP000269721"/>
    </source>
</evidence>
<evidence type="ECO:0000256" key="2">
    <source>
        <dbReference type="ARBA" id="ARBA00023002"/>
    </source>
</evidence>
<protein>
    <recommendedName>
        <fullName evidence="5">Short-chain dehydrogenase/reductase SDR</fullName>
    </recommendedName>
</protein>
<dbReference type="EMBL" id="KZ994893">
    <property type="protein sequence ID" value="RKO91810.1"/>
    <property type="molecule type" value="Genomic_DNA"/>
</dbReference>
<dbReference type="OrthoDB" id="417891at2759"/>
<evidence type="ECO:0000256" key="1">
    <source>
        <dbReference type="ARBA" id="ARBA00006484"/>
    </source>
</evidence>
<dbReference type="Pfam" id="PF00106">
    <property type="entry name" value="adh_short"/>
    <property type="match status" value="1"/>
</dbReference>
<gene>
    <name evidence="3" type="ORF">BDK51DRAFT_15657</name>
</gene>
<dbReference type="InterPro" id="IPR036291">
    <property type="entry name" value="NAD(P)-bd_dom_sf"/>
</dbReference>
<reference evidence="4" key="1">
    <citation type="journal article" date="2018" name="Nat. Microbiol.">
        <title>Leveraging single-cell genomics to expand the fungal tree of life.</title>
        <authorList>
            <person name="Ahrendt S.R."/>
            <person name="Quandt C.A."/>
            <person name="Ciobanu D."/>
            <person name="Clum A."/>
            <person name="Salamov A."/>
            <person name="Andreopoulos B."/>
            <person name="Cheng J.F."/>
            <person name="Woyke T."/>
            <person name="Pelin A."/>
            <person name="Henrissat B."/>
            <person name="Reynolds N.K."/>
            <person name="Benny G.L."/>
            <person name="Smith M.E."/>
            <person name="James T.Y."/>
            <person name="Grigoriev I.V."/>
        </authorList>
    </citation>
    <scope>NUCLEOTIDE SEQUENCE [LARGE SCALE GENOMIC DNA]</scope>
</reference>